<protein>
    <submittedName>
        <fullName evidence="1">Uncharacterized protein</fullName>
    </submittedName>
</protein>
<reference evidence="1 2" key="1">
    <citation type="journal article" date="2018" name="Science">
        <title>The opium poppy genome and morphinan production.</title>
        <authorList>
            <person name="Guo L."/>
            <person name="Winzer T."/>
            <person name="Yang X."/>
            <person name="Li Y."/>
            <person name="Ning Z."/>
            <person name="He Z."/>
            <person name="Teodor R."/>
            <person name="Lu Y."/>
            <person name="Bowser T.A."/>
            <person name="Graham I.A."/>
            <person name="Ye K."/>
        </authorList>
    </citation>
    <scope>NUCLEOTIDE SEQUENCE [LARGE SCALE GENOMIC DNA]</scope>
    <source>
        <strain evidence="2">cv. HN1</strain>
        <tissue evidence="1">Leaves</tissue>
    </source>
</reference>
<evidence type="ECO:0000313" key="2">
    <source>
        <dbReference type="Proteomes" id="UP000316621"/>
    </source>
</evidence>
<dbReference type="Gramene" id="RZC80295">
    <property type="protein sequence ID" value="RZC80295"/>
    <property type="gene ID" value="C5167_042872"/>
</dbReference>
<sequence length="86" mass="10071">MLFTTVVSLRFTSLPNHSDLRVDSPSMLWRGELKLLCLQDITNTYLEVLNQRSQEVEIVFHNTSCKKSEQRRLSFILEPVFVDDLQ</sequence>
<gene>
    <name evidence="1" type="ORF">C5167_042872</name>
</gene>
<evidence type="ECO:0000313" key="1">
    <source>
        <dbReference type="EMBL" id="RZC80295.1"/>
    </source>
</evidence>
<organism evidence="1 2">
    <name type="scientific">Papaver somniferum</name>
    <name type="common">Opium poppy</name>
    <dbReference type="NCBI Taxonomy" id="3469"/>
    <lineage>
        <taxon>Eukaryota</taxon>
        <taxon>Viridiplantae</taxon>
        <taxon>Streptophyta</taxon>
        <taxon>Embryophyta</taxon>
        <taxon>Tracheophyta</taxon>
        <taxon>Spermatophyta</taxon>
        <taxon>Magnoliopsida</taxon>
        <taxon>Ranunculales</taxon>
        <taxon>Papaveraceae</taxon>
        <taxon>Papaveroideae</taxon>
        <taxon>Papaver</taxon>
    </lineage>
</organism>
<dbReference type="Proteomes" id="UP000316621">
    <property type="component" value="Chromosome 10"/>
</dbReference>
<dbReference type="AlphaFoldDB" id="A0A4Y7L7Y3"/>
<dbReference type="EMBL" id="CM010724">
    <property type="protein sequence ID" value="RZC80295.1"/>
    <property type="molecule type" value="Genomic_DNA"/>
</dbReference>
<name>A0A4Y7L7Y3_PAPSO</name>
<feature type="non-terminal residue" evidence="1">
    <location>
        <position position="86"/>
    </location>
</feature>
<proteinExistence type="predicted"/>
<accession>A0A4Y7L7Y3</accession>
<keyword evidence="2" id="KW-1185">Reference proteome</keyword>